<evidence type="ECO:0000256" key="9">
    <source>
        <dbReference type="SAM" id="Coils"/>
    </source>
</evidence>
<sequence>MVLANVCVMDPRSIIEGLSFLQLELSTDDITNPKPERVQMIYRVFCIAMLDVPETTLNHLPFDCEINPETAEMHHKSIPLALVFTIMKSFMADFADSQPDFTMCDMIAPNPKKTRKILSVLADYAIFHKPAYEIFLQTNSEYDEARKELDICNQEVNLCEERKRNLRSEEDSRKRRENALLAERNNRHAKFTQLMKDGEECDGRREAILRTIEKYKNDKNHKI</sequence>
<evidence type="ECO:0000256" key="4">
    <source>
        <dbReference type="ARBA" id="ARBA00022618"/>
    </source>
</evidence>
<evidence type="ECO:0000256" key="2">
    <source>
        <dbReference type="ARBA" id="ARBA00005498"/>
    </source>
</evidence>
<keyword evidence="5" id="KW-0498">Mitosis</keyword>
<name>A0A1I7XI28_HETBA</name>
<dbReference type="InterPro" id="IPR005549">
    <property type="entry name" value="Kinetochore_Nuf2_N"/>
</dbReference>
<dbReference type="InterPro" id="IPR038275">
    <property type="entry name" value="Nuf2_N_sf"/>
</dbReference>
<keyword evidence="6 9" id="KW-0175">Coiled coil</keyword>
<feature type="coiled-coil region" evidence="9">
    <location>
        <begin position="142"/>
        <end position="169"/>
    </location>
</feature>
<comment type="similarity">
    <text evidence="2">Belongs to the NUF2 family.</text>
</comment>
<dbReference type="Pfam" id="PF03800">
    <property type="entry name" value="Nuf2"/>
    <property type="match status" value="1"/>
</dbReference>
<keyword evidence="3" id="KW-0158">Chromosome</keyword>
<reference evidence="12" key="1">
    <citation type="submission" date="2016-11" db="UniProtKB">
        <authorList>
            <consortium name="WormBaseParasite"/>
        </authorList>
    </citation>
    <scope>IDENTIFICATION</scope>
</reference>
<organism evidence="11 12">
    <name type="scientific">Heterorhabditis bacteriophora</name>
    <name type="common">Entomopathogenic nematode worm</name>
    <dbReference type="NCBI Taxonomy" id="37862"/>
    <lineage>
        <taxon>Eukaryota</taxon>
        <taxon>Metazoa</taxon>
        <taxon>Ecdysozoa</taxon>
        <taxon>Nematoda</taxon>
        <taxon>Chromadorea</taxon>
        <taxon>Rhabditida</taxon>
        <taxon>Rhabditina</taxon>
        <taxon>Rhabditomorpha</taxon>
        <taxon>Strongyloidea</taxon>
        <taxon>Heterorhabditidae</taxon>
        <taxon>Heterorhabditis</taxon>
    </lineage>
</organism>
<comment type="subcellular location">
    <subcellularLocation>
        <location evidence="1">Chromosome</location>
        <location evidence="1">Centromere</location>
    </subcellularLocation>
</comment>
<evidence type="ECO:0000313" key="11">
    <source>
        <dbReference type="Proteomes" id="UP000095283"/>
    </source>
</evidence>
<evidence type="ECO:0000256" key="1">
    <source>
        <dbReference type="ARBA" id="ARBA00004584"/>
    </source>
</evidence>
<protein>
    <submittedName>
        <fullName evidence="12">Nuf2 domain-containing protein</fullName>
    </submittedName>
</protein>
<evidence type="ECO:0000256" key="6">
    <source>
        <dbReference type="ARBA" id="ARBA00023054"/>
    </source>
</evidence>
<evidence type="ECO:0000256" key="3">
    <source>
        <dbReference type="ARBA" id="ARBA00022454"/>
    </source>
</evidence>
<evidence type="ECO:0000256" key="5">
    <source>
        <dbReference type="ARBA" id="ARBA00022776"/>
    </source>
</evidence>
<dbReference type="GO" id="GO:0031262">
    <property type="term" value="C:Ndc80 complex"/>
    <property type="evidence" value="ECO:0007669"/>
    <property type="project" value="InterPro"/>
</dbReference>
<accession>A0A1I7XI28</accession>
<evidence type="ECO:0000259" key="10">
    <source>
        <dbReference type="Pfam" id="PF03800"/>
    </source>
</evidence>
<feature type="domain" description="Kinetochore protein Nuf2 N-terminal" evidence="10">
    <location>
        <begin position="8"/>
        <end position="141"/>
    </location>
</feature>
<dbReference type="AlphaFoldDB" id="A0A1I7XI28"/>
<keyword evidence="7" id="KW-0131">Cell cycle</keyword>
<proteinExistence type="inferred from homology"/>
<dbReference type="Proteomes" id="UP000095283">
    <property type="component" value="Unplaced"/>
</dbReference>
<evidence type="ECO:0000313" key="12">
    <source>
        <dbReference type="WBParaSite" id="Hba_17353"/>
    </source>
</evidence>
<dbReference type="Gene3D" id="1.10.418.60">
    <property type="entry name" value="Ncd80 complex, Nuf2 subunit"/>
    <property type="match status" value="1"/>
</dbReference>
<keyword evidence="4" id="KW-0132">Cell division</keyword>
<dbReference type="WBParaSite" id="Hba_17353">
    <property type="protein sequence ID" value="Hba_17353"/>
    <property type="gene ID" value="Hba_17353"/>
</dbReference>
<keyword evidence="8" id="KW-0137">Centromere</keyword>
<evidence type="ECO:0000256" key="8">
    <source>
        <dbReference type="ARBA" id="ARBA00023328"/>
    </source>
</evidence>
<evidence type="ECO:0000256" key="7">
    <source>
        <dbReference type="ARBA" id="ARBA00023306"/>
    </source>
</evidence>
<dbReference type="GO" id="GO:0051301">
    <property type="term" value="P:cell division"/>
    <property type="evidence" value="ECO:0007669"/>
    <property type="project" value="UniProtKB-KW"/>
</dbReference>
<keyword evidence="11" id="KW-1185">Reference proteome</keyword>